<proteinExistence type="predicted"/>
<dbReference type="AlphaFoldDB" id="A0A5C6LY38"/>
<feature type="chain" id="PRO_5022818231" evidence="1">
    <location>
        <begin position="20"/>
        <end position="264"/>
    </location>
</feature>
<evidence type="ECO:0000256" key="1">
    <source>
        <dbReference type="SAM" id="SignalP"/>
    </source>
</evidence>
<reference evidence="2 3" key="1">
    <citation type="submission" date="2019-08" db="EMBL/GenBank/DDBJ databases">
        <title>Whole genome sequencing of chitin degrading bacteria Chitinophaga pinensis YS16.</title>
        <authorList>
            <person name="Singh R.P."/>
            <person name="Manchanda G."/>
            <person name="Maurya I.K."/>
            <person name="Joshi N.K."/>
            <person name="Srivastava A.K."/>
        </authorList>
    </citation>
    <scope>NUCLEOTIDE SEQUENCE [LARGE SCALE GENOMIC DNA]</scope>
    <source>
        <strain evidence="2 3">YS-16</strain>
    </source>
</reference>
<keyword evidence="1" id="KW-0732">Signal</keyword>
<gene>
    <name evidence="2" type="ORF">FEF09_05950</name>
</gene>
<feature type="signal peptide" evidence="1">
    <location>
        <begin position="1"/>
        <end position="19"/>
    </location>
</feature>
<keyword evidence="3" id="KW-1185">Reference proteome</keyword>
<name>A0A5C6LY38_9BACT</name>
<dbReference type="Proteomes" id="UP000318815">
    <property type="component" value="Unassembled WGS sequence"/>
</dbReference>
<evidence type="ECO:0000313" key="2">
    <source>
        <dbReference type="EMBL" id="TWW01538.1"/>
    </source>
</evidence>
<accession>A0A5C6LY38</accession>
<dbReference type="RefSeq" id="WP_146304260.1">
    <property type="nucleotide sequence ID" value="NZ_VOHS01000004.1"/>
</dbReference>
<dbReference type="OrthoDB" id="648925at2"/>
<protein>
    <submittedName>
        <fullName evidence="2">DUF3575 domain-containing protein</fullName>
    </submittedName>
</protein>
<sequence length="264" mass="30910">MKHLYTVSVCMFIAIAAMAQNKNKPADKTGEPGITTHLVSYAHRTHNDARAEKKARPLPDSMLTGWRVSSNLLTLHHPDGGISAAVEYRFRRNWSVLLEGGWIFIDEKKLYDMRGQFTPKAKGYYVRPEIRYYLSGKRGKYRIFFSQDFFYRKVSFYEERIVKMNVNPNDGDYDYEQLSTFGKTKEMFGTDSKFGFQTYMGNTQRIMFEVYVGLGVKYRKFTYDRPVPADSYLEDRKYNFDYVPDKNNVWDGAFPVGLKLGYRF</sequence>
<evidence type="ECO:0000313" key="3">
    <source>
        <dbReference type="Proteomes" id="UP000318815"/>
    </source>
</evidence>
<organism evidence="2 3">
    <name type="scientific">Chitinophaga pinensis</name>
    <dbReference type="NCBI Taxonomy" id="79329"/>
    <lineage>
        <taxon>Bacteria</taxon>
        <taxon>Pseudomonadati</taxon>
        <taxon>Bacteroidota</taxon>
        <taxon>Chitinophagia</taxon>
        <taxon>Chitinophagales</taxon>
        <taxon>Chitinophagaceae</taxon>
        <taxon>Chitinophaga</taxon>
    </lineage>
</organism>
<comment type="caution">
    <text evidence="2">The sequence shown here is derived from an EMBL/GenBank/DDBJ whole genome shotgun (WGS) entry which is preliminary data.</text>
</comment>
<dbReference type="EMBL" id="VOHS01000004">
    <property type="protein sequence ID" value="TWW01538.1"/>
    <property type="molecule type" value="Genomic_DNA"/>
</dbReference>